<keyword evidence="3" id="KW-1185">Reference proteome</keyword>
<evidence type="ECO:0000313" key="3">
    <source>
        <dbReference type="Proteomes" id="UP001163046"/>
    </source>
</evidence>
<accession>A0A9W9YHV3</accession>
<comment type="caution">
    <text evidence="2">The sequence shown here is derived from an EMBL/GenBank/DDBJ whole genome shotgun (WGS) entry which is preliminary data.</text>
</comment>
<dbReference type="AlphaFoldDB" id="A0A9W9YHV3"/>
<dbReference type="Proteomes" id="UP001163046">
    <property type="component" value="Unassembled WGS sequence"/>
</dbReference>
<dbReference type="OrthoDB" id="5976651at2759"/>
<evidence type="ECO:0000313" key="2">
    <source>
        <dbReference type="EMBL" id="KAJ7351050.1"/>
    </source>
</evidence>
<feature type="region of interest" description="Disordered" evidence="1">
    <location>
        <begin position="170"/>
        <end position="210"/>
    </location>
</feature>
<name>A0A9W9YHV3_9CNID</name>
<evidence type="ECO:0000256" key="1">
    <source>
        <dbReference type="SAM" id="MobiDB-lite"/>
    </source>
</evidence>
<sequence length="667" mass="76692">MEKTCQCRHGAAEEANHHDLYPVFCNGRVHYAFLEVCAKLFPGLPIQTVKSRMRNLGLKLLKCPSDKQDSIRKARPNLACYKTLSLLSEQDVSTLEAYHDTRTRQKLFAGDELNENNNCCSANSKFKGERNSSVTDAEQITLDPKQATVGAGPAVRSAASTSFLVENLLKPTPPKPSPSIYPIDVSDSSDSEKEFGQMPNEETAYSSDESECNCEQSDEETKHLSKTDEIFRYLRIKKVDESKFRTVINSLVEMREFYLSQTNFKRRQPRMSPSTWSKTLERLITFLVFCQATLKLSPDLGLVENMHVVESFIMYLKNERRVKSSTAARYVFVLTVTAKFLHAEESRQNYEQVESISDLRALTTQLEKENSMLDAKVPQRNRLFWPQFQELTRSLHCQYEDASPRSKEQARIHMDFTLLLLFAINPGRAKEFRTLRVLSDVEDAELDQTVSDWPIGENVMVFTTNGSIRLVEKGYKTVKIYGPNVIELDGFEFVAYHLQRYREVSRPRLLPKGCTHDSFFVNKSGLQFQSPGSFSRYLAKIFEINLGFRCSMNDLRHALVEHFRSSKECSDVQLAESLARVCKHSLRTQINIYDRRTEQERRKRAFNYLQRSAVTAIVDEIPGPSSAISEDEQSHSEEERTATDYLLWVKYALSFLRTRMVNHQKFS</sequence>
<dbReference type="EMBL" id="MU827368">
    <property type="protein sequence ID" value="KAJ7351050.1"/>
    <property type="molecule type" value="Genomic_DNA"/>
</dbReference>
<organism evidence="2 3">
    <name type="scientific">Desmophyllum pertusum</name>
    <dbReference type="NCBI Taxonomy" id="174260"/>
    <lineage>
        <taxon>Eukaryota</taxon>
        <taxon>Metazoa</taxon>
        <taxon>Cnidaria</taxon>
        <taxon>Anthozoa</taxon>
        <taxon>Hexacorallia</taxon>
        <taxon>Scleractinia</taxon>
        <taxon>Caryophylliina</taxon>
        <taxon>Caryophylliidae</taxon>
        <taxon>Desmophyllum</taxon>
    </lineage>
</organism>
<proteinExistence type="predicted"/>
<gene>
    <name evidence="2" type="ORF">OS493_037113</name>
</gene>
<reference evidence="2" key="1">
    <citation type="submission" date="2023-01" db="EMBL/GenBank/DDBJ databases">
        <title>Genome assembly of the deep-sea coral Lophelia pertusa.</title>
        <authorList>
            <person name="Herrera S."/>
            <person name="Cordes E."/>
        </authorList>
    </citation>
    <scope>NUCLEOTIDE SEQUENCE</scope>
    <source>
        <strain evidence="2">USNM1676648</strain>
        <tissue evidence="2">Polyp</tissue>
    </source>
</reference>
<protein>
    <submittedName>
        <fullName evidence="2">Uncharacterized protein</fullName>
    </submittedName>
</protein>